<dbReference type="Proteomes" id="UP001519325">
    <property type="component" value="Unassembled WGS sequence"/>
</dbReference>
<evidence type="ECO:0000313" key="3">
    <source>
        <dbReference type="EMBL" id="MBP2188489.1"/>
    </source>
</evidence>
<proteinExistence type="predicted"/>
<sequence>MQEQTREVRAAGLAASLEPIGLEIDRTAIELAESARPVREQEREQIREQVLELERDHDRSELELTREQRRLDYQVRAGHELERQHEIQALTREGLTPDHVEQLMARLDGQRADRDQETTRGLQRIGERIAVQRNAREMVVEIDSHNARVQETTAHHIAALEREATQERQRDPAQVQLREGHKSVPQLEKEIELTREAAQSLTLDRDRDKNLNAQVYKAFRDGQARFDPETGKWLARVEGREVRVAPESPERIAGEAARLAGKGWDPRAIHHTIGIHAPGAPAVGSRSPDKEIEGATVRGREAELARLREERERESRGKGS</sequence>
<comment type="caution">
    <text evidence="3">The sequence shown here is derived from an EMBL/GenBank/DDBJ whole genome shotgun (WGS) entry which is preliminary data.</text>
</comment>
<gene>
    <name evidence="3" type="ORF">BJ987_001390</name>
</gene>
<protein>
    <submittedName>
        <fullName evidence="3">Uncharacterized protein</fullName>
    </submittedName>
</protein>
<dbReference type="EMBL" id="JAGGMR010000001">
    <property type="protein sequence ID" value="MBP2188489.1"/>
    <property type="molecule type" value="Genomic_DNA"/>
</dbReference>
<evidence type="ECO:0000313" key="4">
    <source>
        <dbReference type="Proteomes" id="UP001519325"/>
    </source>
</evidence>
<feature type="coiled-coil region" evidence="1">
    <location>
        <begin position="43"/>
        <end position="70"/>
    </location>
</feature>
<keyword evidence="1" id="KW-0175">Coiled coil</keyword>
<accession>A0ABS4Q9W8</accession>
<organism evidence="3 4">
    <name type="scientific">Nocardia goodfellowii</name>
    <dbReference type="NCBI Taxonomy" id="882446"/>
    <lineage>
        <taxon>Bacteria</taxon>
        <taxon>Bacillati</taxon>
        <taxon>Actinomycetota</taxon>
        <taxon>Actinomycetes</taxon>
        <taxon>Mycobacteriales</taxon>
        <taxon>Nocardiaceae</taxon>
        <taxon>Nocardia</taxon>
    </lineage>
</organism>
<name>A0ABS4Q9W8_9NOCA</name>
<keyword evidence="4" id="KW-1185">Reference proteome</keyword>
<feature type="region of interest" description="Disordered" evidence="2">
    <location>
        <begin position="276"/>
        <end position="320"/>
    </location>
</feature>
<feature type="compositionally biased region" description="Basic and acidic residues" evidence="2">
    <location>
        <begin position="287"/>
        <end position="320"/>
    </location>
</feature>
<evidence type="ECO:0000256" key="2">
    <source>
        <dbReference type="SAM" id="MobiDB-lite"/>
    </source>
</evidence>
<reference evidence="3 4" key="1">
    <citation type="submission" date="2021-03" db="EMBL/GenBank/DDBJ databases">
        <title>Sequencing the genomes of 1000 actinobacteria strains.</title>
        <authorList>
            <person name="Klenk H.-P."/>
        </authorList>
    </citation>
    <scope>NUCLEOTIDE SEQUENCE [LARGE SCALE GENOMIC DNA]</scope>
    <source>
        <strain evidence="3 4">DSM 45516</strain>
    </source>
</reference>
<evidence type="ECO:0000256" key="1">
    <source>
        <dbReference type="SAM" id="Coils"/>
    </source>
</evidence>
<dbReference type="RefSeq" id="WP_209885785.1">
    <property type="nucleotide sequence ID" value="NZ_JAGGMR010000001.1"/>
</dbReference>